<evidence type="ECO:0000256" key="2">
    <source>
        <dbReference type="ARBA" id="ARBA00022448"/>
    </source>
</evidence>
<feature type="transmembrane region" description="Helical" evidence="8">
    <location>
        <begin position="81"/>
        <end position="100"/>
    </location>
</feature>
<keyword evidence="4" id="KW-0997">Cell inner membrane</keyword>
<dbReference type="GO" id="GO:0005886">
    <property type="term" value="C:plasma membrane"/>
    <property type="evidence" value="ECO:0007669"/>
    <property type="project" value="UniProtKB-SubCell"/>
</dbReference>
<dbReference type="EMBL" id="LAZR01001249">
    <property type="protein sequence ID" value="KKN47939.1"/>
    <property type="molecule type" value="Genomic_DNA"/>
</dbReference>
<feature type="transmembrane region" description="Helical" evidence="8">
    <location>
        <begin position="52"/>
        <end position="69"/>
    </location>
</feature>
<keyword evidence="6 8" id="KW-1133">Transmembrane helix</keyword>
<keyword evidence="7 8" id="KW-0472">Membrane</keyword>
<dbReference type="InterPro" id="IPR007272">
    <property type="entry name" value="Sulf_transp_TsuA/YedE"/>
</dbReference>
<dbReference type="PANTHER" id="PTHR30574">
    <property type="entry name" value="INNER MEMBRANE PROTEIN YEDE"/>
    <property type="match status" value="1"/>
</dbReference>
<keyword evidence="5 8" id="KW-0812">Transmembrane</keyword>
<evidence type="ECO:0008006" key="10">
    <source>
        <dbReference type="Google" id="ProtNLM"/>
    </source>
</evidence>
<dbReference type="PANTHER" id="PTHR30574:SF1">
    <property type="entry name" value="SULPHUR TRANSPORT DOMAIN-CONTAINING PROTEIN"/>
    <property type="match status" value="1"/>
</dbReference>
<protein>
    <recommendedName>
        <fullName evidence="10">Sulphur transport domain-containing protein</fullName>
    </recommendedName>
</protein>
<sequence length="143" mass="14623">MTIDWANFTPWASLAGGMLIGLAAAMFILLNGRIAGISGVVGGLLRPATGDVLWRVAFVAGLVLAPLLYQSAFTPPAVEVNASVAVLIVAGLLVGIGTRFGSGCTSGHGVCGLGRRSPRSLVATLAFMASGFLTVFVIRHLIS</sequence>
<comment type="caution">
    <text evidence="9">The sequence shown here is derived from an EMBL/GenBank/DDBJ whole genome shotgun (WGS) entry which is preliminary data.</text>
</comment>
<evidence type="ECO:0000256" key="4">
    <source>
        <dbReference type="ARBA" id="ARBA00022519"/>
    </source>
</evidence>
<name>A0A0F9QZI5_9ZZZZ</name>
<gene>
    <name evidence="9" type="ORF">LCGC14_0657920</name>
</gene>
<accession>A0A0F9QZI5</accession>
<evidence type="ECO:0000313" key="9">
    <source>
        <dbReference type="EMBL" id="KKN47939.1"/>
    </source>
</evidence>
<organism evidence="9">
    <name type="scientific">marine sediment metagenome</name>
    <dbReference type="NCBI Taxonomy" id="412755"/>
    <lineage>
        <taxon>unclassified sequences</taxon>
        <taxon>metagenomes</taxon>
        <taxon>ecological metagenomes</taxon>
    </lineage>
</organism>
<feature type="transmembrane region" description="Helical" evidence="8">
    <location>
        <begin position="121"/>
        <end position="142"/>
    </location>
</feature>
<evidence type="ECO:0000256" key="1">
    <source>
        <dbReference type="ARBA" id="ARBA00004429"/>
    </source>
</evidence>
<evidence type="ECO:0000256" key="6">
    <source>
        <dbReference type="ARBA" id="ARBA00022989"/>
    </source>
</evidence>
<reference evidence="9" key="1">
    <citation type="journal article" date="2015" name="Nature">
        <title>Complex archaea that bridge the gap between prokaryotes and eukaryotes.</title>
        <authorList>
            <person name="Spang A."/>
            <person name="Saw J.H."/>
            <person name="Jorgensen S.L."/>
            <person name="Zaremba-Niedzwiedzka K."/>
            <person name="Martijn J."/>
            <person name="Lind A.E."/>
            <person name="van Eijk R."/>
            <person name="Schleper C."/>
            <person name="Guy L."/>
            <person name="Ettema T.J."/>
        </authorList>
    </citation>
    <scope>NUCLEOTIDE SEQUENCE</scope>
</reference>
<dbReference type="AlphaFoldDB" id="A0A0F9QZI5"/>
<evidence type="ECO:0000256" key="7">
    <source>
        <dbReference type="ARBA" id="ARBA00023136"/>
    </source>
</evidence>
<dbReference type="Pfam" id="PF04143">
    <property type="entry name" value="Sulf_transp"/>
    <property type="match status" value="1"/>
</dbReference>
<proteinExistence type="predicted"/>
<comment type="subcellular location">
    <subcellularLocation>
        <location evidence="1">Cell inner membrane</location>
        <topology evidence="1">Multi-pass membrane protein</topology>
    </subcellularLocation>
</comment>
<evidence type="ECO:0000256" key="8">
    <source>
        <dbReference type="SAM" id="Phobius"/>
    </source>
</evidence>
<evidence type="ECO:0000256" key="3">
    <source>
        <dbReference type="ARBA" id="ARBA00022475"/>
    </source>
</evidence>
<evidence type="ECO:0000256" key="5">
    <source>
        <dbReference type="ARBA" id="ARBA00022692"/>
    </source>
</evidence>
<feature type="transmembrane region" description="Helical" evidence="8">
    <location>
        <begin position="12"/>
        <end position="31"/>
    </location>
</feature>
<keyword evidence="3" id="KW-1003">Cell membrane</keyword>
<keyword evidence="2" id="KW-0813">Transport</keyword>